<sequence>MVIMPHFSLNPCPLKLYFFLLSDGGMESRDRALFCYPLSLSWPWDVLWPIESCGSDNLPVSSLAPKRSFTVHSENPASHHVIRPMFCRCCMRTTWFTTLPQTTLPSGQSLHDLQSKPEELPS</sequence>
<name>A0A7J7XVY5_PIPKU</name>
<evidence type="ECO:0000313" key="1">
    <source>
        <dbReference type="EMBL" id="KAF6353536.1"/>
    </source>
</evidence>
<dbReference type="Proteomes" id="UP000558488">
    <property type="component" value="Unassembled WGS sequence"/>
</dbReference>
<dbReference type="EMBL" id="JACAGB010000007">
    <property type="protein sequence ID" value="KAF6353536.1"/>
    <property type="molecule type" value="Genomic_DNA"/>
</dbReference>
<gene>
    <name evidence="1" type="ORF">mPipKuh1_010483</name>
</gene>
<evidence type="ECO:0000313" key="2">
    <source>
        <dbReference type="Proteomes" id="UP000558488"/>
    </source>
</evidence>
<reference evidence="1 2" key="1">
    <citation type="journal article" date="2020" name="Nature">
        <title>Six reference-quality genomes reveal evolution of bat adaptations.</title>
        <authorList>
            <person name="Jebb D."/>
            <person name="Huang Z."/>
            <person name="Pippel M."/>
            <person name="Hughes G.M."/>
            <person name="Lavrichenko K."/>
            <person name="Devanna P."/>
            <person name="Winkler S."/>
            <person name="Jermiin L.S."/>
            <person name="Skirmuntt E.C."/>
            <person name="Katzourakis A."/>
            <person name="Burkitt-Gray L."/>
            <person name="Ray D.A."/>
            <person name="Sullivan K.A.M."/>
            <person name="Roscito J.G."/>
            <person name="Kirilenko B.M."/>
            <person name="Davalos L.M."/>
            <person name="Corthals A.P."/>
            <person name="Power M.L."/>
            <person name="Jones G."/>
            <person name="Ransome R.D."/>
            <person name="Dechmann D.K.N."/>
            <person name="Locatelli A.G."/>
            <person name="Puechmaille S.J."/>
            <person name="Fedrigo O."/>
            <person name="Jarvis E.D."/>
            <person name="Hiller M."/>
            <person name="Vernes S.C."/>
            <person name="Myers E.W."/>
            <person name="Teeling E.C."/>
        </authorList>
    </citation>
    <scope>NUCLEOTIDE SEQUENCE [LARGE SCALE GENOMIC DNA]</scope>
    <source>
        <strain evidence="1">MPipKuh1</strain>
        <tissue evidence="1">Flight muscle</tissue>
    </source>
</reference>
<comment type="caution">
    <text evidence="1">The sequence shown here is derived from an EMBL/GenBank/DDBJ whole genome shotgun (WGS) entry which is preliminary data.</text>
</comment>
<protein>
    <submittedName>
        <fullName evidence="1">Uncharacterized protein</fullName>
    </submittedName>
</protein>
<organism evidence="1 2">
    <name type="scientific">Pipistrellus kuhlii</name>
    <name type="common">Kuhl's pipistrelle</name>
    <dbReference type="NCBI Taxonomy" id="59472"/>
    <lineage>
        <taxon>Eukaryota</taxon>
        <taxon>Metazoa</taxon>
        <taxon>Chordata</taxon>
        <taxon>Craniata</taxon>
        <taxon>Vertebrata</taxon>
        <taxon>Euteleostomi</taxon>
        <taxon>Mammalia</taxon>
        <taxon>Eutheria</taxon>
        <taxon>Laurasiatheria</taxon>
        <taxon>Chiroptera</taxon>
        <taxon>Yangochiroptera</taxon>
        <taxon>Vespertilionidae</taxon>
        <taxon>Pipistrellus</taxon>
    </lineage>
</organism>
<accession>A0A7J7XVY5</accession>
<keyword evidence="2" id="KW-1185">Reference proteome</keyword>
<dbReference type="AlphaFoldDB" id="A0A7J7XVY5"/>
<proteinExistence type="predicted"/>